<organism evidence="2 3">
    <name type="scientific">Elysia chlorotica</name>
    <name type="common">Eastern emerald elysia</name>
    <name type="synonym">Sea slug</name>
    <dbReference type="NCBI Taxonomy" id="188477"/>
    <lineage>
        <taxon>Eukaryota</taxon>
        <taxon>Metazoa</taxon>
        <taxon>Spiralia</taxon>
        <taxon>Lophotrochozoa</taxon>
        <taxon>Mollusca</taxon>
        <taxon>Gastropoda</taxon>
        <taxon>Heterobranchia</taxon>
        <taxon>Euthyneura</taxon>
        <taxon>Panpulmonata</taxon>
        <taxon>Sacoglossa</taxon>
        <taxon>Placobranchoidea</taxon>
        <taxon>Plakobranchidae</taxon>
        <taxon>Elysia</taxon>
    </lineage>
</organism>
<dbReference type="EMBL" id="RQTK01000372">
    <property type="protein sequence ID" value="RUS80814.1"/>
    <property type="molecule type" value="Genomic_DNA"/>
</dbReference>
<feature type="region of interest" description="Disordered" evidence="1">
    <location>
        <begin position="136"/>
        <end position="169"/>
    </location>
</feature>
<gene>
    <name evidence="2" type="ORF">EGW08_011435</name>
</gene>
<sequence>MGQKQGTHVPSGRSIEEDGGAGLSRKQQKMLAPGSYIQVPQGTNPYGHPVPHPMEFGNHGQYHRKQGKRSSQRAPPGFSGPHPMGIPYPMYPGSEAPPAFLYPGGPPPVMYGPPRPGSIYQPELVPVGYPRYPPSYSPDMVPNGTSSMRSAALDSRSPNPQVDQSTRWSKTIKEPNRISKHVDENANEIAIDANDVDIGGVVNTVPEKAVPESIKQVDC</sequence>
<feature type="compositionally biased region" description="Basic residues" evidence="1">
    <location>
        <begin position="61"/>
        <end position="71"/>
    </location>
</feature>
<comment type="caution">
    <text evidence="2">The sequence shown here is derived from an EMBL/GenBank/DDBJ whole genome shotgun (WGS) entry which is preliminary data.</text>
</comment>
<feature type="non-terminal residue" evidence="2">
    <location>
        <position position="219"/>
    </location>
</feature>
<accession>A0A433TGY8</accession>
<protein>
    <submittedName>
        <fullName evidence="2">Uncharacterized protein</fullName>
    </submittedName>
</protein>
<keyword evidence="3" id="KW-1185">Reference proteome</keyword>
<evidence type="ECO:0000256" key="1">
    <source>
        <dbReference type="SAM" id="MobiDB-lite"/>
    </source>
</evidence>
<evidence type="ECO:0000313" key="2">
    <source>
        <dbReference type="EMBL" id="RUS80814.1"/>
    </source>
</evidence>
<feature type="region of interest" description="Disordered" evidence="1">
    <location>
        <begin position="1"/>
        <end position="95"/>
    </location>
</feature>
<name>A0A433TGY8_ELYCH</name>
<reference evidence="2 3" key="1">
    <citation type="submission" date="2019-01" db="EMBL/GenBank/DDBJ databases">
        <title>A draft genome assembly of the solar-powered sea slug Elysia chlorotica.</title>
        <authorList>
            <person name="Cai H."/>
            <person name="Li Q."/>
            <person name="Fang X."/>
            <person name="Li J."/>
            <person name="Curtis N.E."/>
            <person name="Altenburger A."/>
            <person name="Shibata T."/>
            <person name="Feng M."/>
            <person name="Maeda T."/>
            <person name="Schwartz J.A."/>
            <person name="Shigenobu S."/>
            <person name="Lundholm N."/>
            <person name="Nishiyama T."/>
            <person name="Yang H."/>
            <person name="Hasebe M."/>
            <person name="Li S."/>
            <person name="Pierce S.K."/>
            <person name="Wang J."/>
        </authorList>
    </citation>
    <scope>NUCLEOTIDE SEQUENCE [LARGE SCALE GENOMIC DNA]</scope>
    <source>
        <strain evidence="2">EC2010</strain>
        <tissue evidence="2">Whole organism of an adult</tissue>
    </source>
</reference>
<feature type="compositionally biased region" description="Polar residues" evidence="1">
    <location>
        <begin position="156"/>
        <end position="169"/>
    </location>
</feature>
<proteinExistence type="predicted"/>
<evidence type="ECO:0000313" key="3">
    <source>
        <dbReference type="Proteomes" id="UP000271974"/>
    </source>
</evidence>
<dbReference type="Proteomes" id="UP000271974">
    <property type="component" value="Unassembled WGS sequence"/>
</dbReference>
<dbReference type="AlphaFoldDB" id="A0A433TGY8"/>